<dbReference type="AlphaFoldDB" id="A0A4Q1HIR0"/>
<dbReference type="OrthoDB" id="9789603at2"/>
<dbReference type="Pfam" id="PF00583">
    <property type="entry name" value="Acetyltransf_1"/>
    <property type="match status" value="1"/>
</dbReference>
<protein>
    <submittedName>
        <fullName evidence="4">GNAT family N-acetyltransferase</fullName>
    </submittedName>
</protein>
<dbReference type="RefSeq" id="WP_129151477.1">
    <property type="nucleotide sequence ID" value="NZ_JBHSDO010000011.1"/>
</dbReference>
<dbReference type="InterPro" id="IPR000182">
    <property type="entry name" value="GNAT_dom"/>
</dbReference>
<dbReference type="EMBL" id="PYAL01000004">
    <property type="protein sequence ID" value="RXN88114.1"/>
    <property type="molecule type" value="Genomic_DNA"/>
</dbReference>
<dbReference type="Gene3D" id="3.40.630.30">
    <property type="match status" value="1"/>
</dbReference>
<evidence type="ECO:0000313" key="5">
    <source>
        <dbReference type="Proteomes" id="UP000290849"/>
    </source>
</evidence>
<organism evidence="4 5">
    <name type="scientific">Achromobacter aloeverae</name>
    <dbReference type="NCBI Taxonomy" id="1750518"/>
    <lineage>
        <taxon>Bacteria</taxon>
        <taxon>Pseudomonadati</taxon>
        <taxon>Pseudomonadota</taxon>
        <taxon>Betaproteobacteria</taxon>
        <taxon>Burkholderiales</taxon>
        <taxon>Alcaligenaceae</taxon>
        <taxon>Achromobacter</taxon>
    </lineage>
</organism>
<feature type="domain" description="N-acetyltransferase" evidence="3">
    <location>
        <begin position="6"/>
        <end position="148"/>
    </location>
</feature>
<dbReference type="InterPro" id="IPR016181">
    <property type="entry name" value="Acyl_CoA_acyltransferase"/>
</dbReference>
<sequence length="148" mass="15839">MPNAAVDIEAVTTVTDEIVTAFEKLLPQLSRSATILTVEQLAHIVAAPANTVLLARDRRNGRIVGTLTLVCMRIPTGQRAWIEDVVVDSSARGLGAGKALVDAALGHARTFGARTVDLTSNPSRAAAHALYEKSGFAVRDTRVYRYTP</sequence>
<dbReference type="PROSITE" id="PS51186">
    <property type="entry name" value="GNAT"/>
    <property type="match status" value="1"/>
</dbReference>
<dbReference type="PANTHER" id="PTHR43877:SF2">
    <property type="entry name" value="AMINOALKYLPHOSPHONATE N-ACETYLTRANSFERASE-RELATED"/>
    <property type="match status" value="1"/>
</dbReference>
<proteinExistence type="predicted"/>
<gene>
    <name evidence="4" type="ORF">C7R54_16245</name>
</gene>
<dbReference type="Proteomes" id="UP000290849">
    <property type="component" value="Unassembled WGS sequence"/>
</dbReference>
<evidence type="ECO:0000313" key="4">
    <source>
        <dbReference type="EMBL" id="RXN88114.1"/>
    </source>
</evidence>
<comment type="caution">
    <text evidence="4">The sequence shown here is derived from an EMBL/GenBank/DDBJ whole genome shotgun (WGS) entry which is preliminary data.</text>
</comment>
<dbReference type="CDD" id="cd04301">
    <property type="entry name" value="NAT_SF"/>
    <property type="match status" value="1"/>
</dbReference>
<keyword evidence="5" id="KW-1185">Reference proteome</keyword>
<dbReference type="InterPro" id="IPR050832">
    <property type="entry name" value="Bact_Acetyltransf"/>
</dbReference>
<keyword evidence="1 4" id="KW-0808">Transferase</keyword>
<keyword evidence="2" id="KW-0012">Acyltransferase</keyword>
<name>A0A4Q1HIR0_9BURK</name>
<evidence type="ECO:0000256" key="2">
    <source>
        <dbReference type="ARBA" id="ARBA00023315"/>
    </source>
</evidence>
<accession>A0A4Q1HIR0</accession>
<reference evidence="4 5" key="1">
    <citation type="journal article" date="2017" name="Int. J. Syst. Evol. Microbiol.">
        <title>Achromobacter aloeverae sp. nov., isolated from the root of Aloe vera (L.) Burm.f.</title>
        <authorList>
            <person name="Kuncharoen N."/>
            <person name="Muramatsu Y."/>
            <person name="Shibata C."/>
            <person name="Kamakura Y."/>
            <person name="Nakagawa Y."/>
            <person name="Tanasupawat S."/>
        </authorList>
    </citation>
    <scope>NUCLEOTIDE SEQUENCE [LARGE SCALE GENOMIC DNA]</scope>
    <source>
        <strain evidence="4 5">AVA-1</strain>
    </source>
</reference>
<dbReference type="SUPFAM" id="SSF55729">
    <property type="entry name" value="Acyl-CoA N-acyltransferases (Nat)"/>
    <property type="match status" value="1"/>
</dbReference>
<evidence type="ECO:0000259" key="3">
    <source>
        <dbReference type="PROSITE" id="PS51186"/>
    </source>
</evidence>
<dbReference type="PANTHER" id="PTHR43877">
    <property type="entry name" value="AMINOALKYLPHOSPHONATE N-ACETYLTRANSFERASE-RELATED-RELATED"/>
    <property type="match status" value="1"/>
</dbReference>
<dbReference type="GO" id="GO:0016747">
    <property type="term" value="F:acyltransferase activity, transferring groups other than amino-acyl groups"/>
    <property type="evidence" value="ECO:0007669"/>
    <property type="project" value="InterPro"/>
</dbReference>
<evidence type="ECO:0000256" key="1">
    <source>
        <dbReference type="ARBA" id="ARBA00022679"/>
    </source>
</evidence>